<evidence type="ECO:0008006" key="4">
    <source>
        <dbReference type="Google" id="ProtNLM"/>
    </source>
</evidence>
<feature type="region of interest" description="Disordered" evidence="1">
    <location>
        <begin position="40"/>
        <end position="62"/>
    </location>
</feature>
<dbReference type="Proteomes" id="UP000335636">
    <property type="component" value="Unassembled WGS sequence"/>
</dbReference>
<evidence type="ECO:0000313" key="3">
    <source>
        <dbReference type="Proteomes" id="UP000335636"/>
    </source>
</evidence>
<dbReference type="SUPFAM" id="SSF51735">
    <property type="entry name" value="NAD(P)-binding Rossmann-fold domains"/>
    <property type="match status" value="1"/>
</dbReference>
<protein>
    <recommendedName>
        <fullName evidence="4">Carbonyl reductase [NADPH] 1</fullName>
    </recommendedName>
</protein>
<proteinExistence type="predicted"/>
<name>A0A5E4DJN2_MARMO</name>
<dbReference type="EMBL" id="CABDUW010012948">
    <property type="protein sequence ID" value="VTJ91999.1"/>
    <property type="molecule type" value="Genomic_DNA"/>
</dbReference>
<evidence type="ECO:0000256" key="1">
    <source>
        <dbReference type="SAM" id="MobiDB-lite"/>
    </source>
</evidence>
<accession>A0A5E4DJN2</accession>
<sequence length="62" mass="6475">MSSCRRVALVTGGNKGIGFAIVRDLCRQFSGDVGSAHSLLGKPLQKPFGESPSPQRGSQGCQ</sequence>
<organism evidence="2 3">
    <name type="scientific">Marmota monax</name>
    <name type="common">Woodchuck</name>
    <dbReference type="NCBI Taxonomy" id="9995"/>
    <lineage>
        <taxon>Eukaryota</taxon>
        <taxon>Metazoa</taxon>
        <taxon>Chordata</taxon>
        <taxon>Craniata</taxon>
        <taxon>Vertebrata</taxon>
        <taxon>Euteleostomi</taxon>
        <taxon>Mammalia</taxon>
        <taxon>Eutheria</taxon>
        <taxon>Euarchontoglires</taxon>
        <taxon>Glires</taxon>
        <taxon>Rodentia</taxon>
        <taxon>Sciuromorpha</taxon>
        <taxon>Sciuridae</taxon>
        <taxon>Xerinae</taxon>
        <taxon>Marmotini</taxon>
        <taxon>Marmota</taxon>
    </lineage>
</organism>
<comment type="caution">
    <text evidence="2">The sequence shown here is derived from an EMBL/GenBank/DDBJ whole genome shotgun (WGS) entry which is preliminary data.</text>
</comment>
<dbReference type="InterPro" id="IPR036291">
    <property type="entry name" value="NAD(P)-bd_dom_sf"/>
</dbReference>
<keyword evidence="3" id="KW-1185">Reference proteome</keyword>
<gene>
    <name evidence="2" type="ORF">MONAX_5E038734</name>
</gene>
<dbReference type="AlphaFoldDB" id="A0A5E4DJN2"/>
<reference evidence="2" key="1">
    <citation type="submission" date="2019-04" db="EMBL/GenBank/DDBJ databases">
        <authorList>
            <person name="Alioto T."/>
            <person name="Alioto T."/>
        </authorList>
    </citation>
    <scope>NUCLEOTIDE SEQUENCE [LARGE SCALE GENOMIC DNA]</scope>
</reference>
<evidence type="ECO:0000313" key="2">
    <source>
        <dbReference type="EMBL" id="VTJ91999.1"/>
    </source>
</evidence>
<feature type="compositionally biased region" description="Polar residues" evidence="1">
    <location>
        <begin position="52"/>
        <end position="62"/>
    </location>
</feature>
<dbReference type="Gene3D" id="3.40.50.720">
    <property type="entry name" value="NAD(P)-binding Rossmann-like Domain"/>
    <property type="match status" value="1"/>
</dbReference>